<evidence type="ECO:0000256" key="3">
    <source>
        <dbReference type="SAM" id="MobiDB-lite"/>
    </source>
</evidence>
<evidence type="ECO:0000313" key="5">
    <source>
        <dbReference type="EMBL" id="KAG0326231.1"/>
    </source>
</evidence>
<dbReference type="AlphaFoldDB" id="A0A9P6RT13"/>
<feature type="repeat" description="PPR" evidence="2">
    <location>
        <begin position="650"/>
        <end position="680"/>
    </location>
</feature>
<evidence type="ECO:0000313" key="6">
    <source>
        <dbReference type="Proteomes" id="UP000738325"/>
    </source>
</evidence>
<dbReference type="GO" id="GO:0007005">
    <property type="term" value="P:mitochondrion organization"/>
    <property type="evidence" value="ECO:0007669"/>
    <property type="project" value="TreeGrafter"/>
</dbReference>
<accession>A0A9P6RT13</accession>
<gene>
    <name evidence="5" type="ORF">BGZ99_009857</name>
</gene>
<dbReference type="Pfam" id="PF13041">
    <property type="entry name" value="PPR_2"/>
    <property type="match status" value="1"/>
</dbReference>
<organism evidence="5 6">
    <name type="scientific">Dissophora globulifera</name>
    <dbReference type="NCBI Taxonomy" id="979702"/>
    <lineage>
        <taxon>Eukaryota</taxon>
        <taxon>Fungi</taxon>
        <taxon>Fungi incertae sedis</taxon>
        <taxon>Mucoromycota</taxon>
        <taxon>Mortierellomycotina</taxon>
        <taxon>Mortierellomycetes</taxon>
        <taxon>Mortierellales</taxon>
        <taxon>Mortierellaceae</taxon>
        <taxon>Dissophora</taxon>
    </lineage>
</organism>
<feature type="repeat" description="PPR" evidence="2">
    <location>
        <begin position="615"/>
        <end position="649"/>
    </location>
</feature>
<dbReference type="GO" id="GO:0005739">
    <property type="term" value="C:mitochondrion"/>
    <property type="evidence" value="ECO:0007669"/>
    <property type="project" value="TreeGrafter"/>
</dbReference>
<dbReference type="Pfam" id="PF01535">
    <property type="entry name" value="PPR"/>
    <property type="match status" value="2"/>
</dbReference>
<feature type="region of interest" description="Disordered" evidence="3">
    <location>
        <begin position="927"/>
        <end position="949"/>
    </location>
</feature>
<dbReference type="GO" id="GO:0006396">
    <property type="term" value="P:RNA processing"/>
    <property type="evidence" value="ECO:0007669"/>
    <property type="project" value="TreeGrafter"/>
</dbReference>
<feature type="compositionally biased region" description="Low complexity" evidence="3">
    <location>
        <begin position="431"/>
        <end position="457"/>
    </location>
</feature>
<dbReference type="InterPro" id="IPR033443">
    <property type="entry name" value="PROP1-like_PPR_dom"/>
</dbReference>
<proteinExistence type="predicted"/>
<dbReference type="Pfam" id="PF17177">
    <property type="entry name" value="PPR_long"/>
    <property type="match status" value="1"/>
</dbReference>
<dbReference type="InterPro" id="IPR051114">
    <property type="entry name" value="Mito_RNA_Proc_CCM1"/>
</dbReference>
<feature type="region of interest" description="Disordered" evidence="3">
    <location>
        <begin position="365"/>
        <end position="457"/>
    </location>
</feature>
<comment type="caution">
    <text evidence="5">The sequence shown here is derived from an EMBL/GenBank/DDBJ whole genome shotgun (WGS) entry which is preliminary data.</text>
</comment>
<feature type="repeat" description="PPR" evidence="2">
    <location>
        <begin position="879"/>
        <end position="913"/>
    </location>
</feature>
<dbReference type="NCBIfam" id="TIGR00756">
    <property type="entry name" value="PPR"/>
    <property type="match status" value="2"/>
</dbReference>
<reference evidence="5" key="1">
    <citation type="journal article" date="2020" name="Fungal Divers.">
        <title>Resolving the Mortierellaceae phylogeny through synthesis of multi-gene phylogenetics and phylogenomics.</title>
        <authorList>
            <person name="Vandepol N."/>
            <person name="Liber J."/>
            <person name="Desiro A."/>
            <person name="Na H."/>
            <person name="Kennedy M."/>
            <person name="Barry K."/>
            <person name="Grigoriev I.V."/>
            <person name="Miller A.N."/>
            <person name="O'Donnell K."/>
            <person name="Stajich J.E."/>
            <person name="Bonito G."/>
        </authorList>
    </citation>
    <scope>NUCLEOTIDE SEQUENCE</scope>
    <source>
        <strain evidence="5">REB-010B</strain>
    </source>
</reference>
<dbReference type="OrthoDB" id="411857at2759"/>
<dbReference type="Proteomes" id="UP000738325">
    <property type="component" value="Unassembled WGS sequence"/>
</dbReference>
<feature type="repeat" description="PPR" evidence="2">
    <location>
        <begin position="760"/>
        <end position="795"/>
    </location>
</feature>
<dbReference type="PANTHER" id="PTHR47934:SF6">
    <property type="entry name" value="MITOCHONDRIAL GROUP I INTRON SPLICING FACTOR CCM1-RELATED"/>
    <property type="match status" value="1"/>
</dbReference>
<evidence type="ECO:0000256" key="2">
    <source>
        <dbReference type="PROSITE-ProRule" id="PRU00708"/>
    </source>
</evidence>
<name>A0A9P6RT13_9FUNG</name>
<evidence type="ECO:0000256" key="1">
    <source>
        <dbReference type="ARBA" id="ARBA00022737"/>
    </source>
</evidence>
<feature type="compositionally biased region" description="Polar residues" evidence="3">
    <location>
        <begin position="54"/>
        <end position="75"/>
    </location>
</feature>
<sequence>MMNLKTTAILGNITRQGVSRQFIPSSKNPVLTLSQRTAAQGGNSSIAANASSNPVRSFSSSQANRDGSNNGTNAPGTHISGAHQFTNGSGLSSPFSTYIGALPLPSQRFQSPLTSSVNFHKDFNSKTGKPSSLSSISKYSQLSKDAWDAFLHSNGQQQQDSRAVFSYLQEMRHEGLYADSALSSRIISQFLDMNSPKDAERALSMLVDCHQNLGRTLSATQKSMYTGLAKEIAEHSSHDIAQALSLAKLLDRHGLLAPTGFADGTLRSYRLLKTTAGLDAVKTAINTGDVDTLLTLQSSLKSNNRYKHLIEILSDAKEMNIHPSQETCSRVSLSFMQVNDYTGQLAWDTAVQEIYPGYKPTVPNDMEHSMSALGSLSPSSSAPSSPSTMSPSTTSQQHSRSNSSSSSGSTGASTTSVGSKTATYKAPNTQASSRNSNNGNNNSTSTSNGHTAAANSNDPSEAIVRACRFGYAAVALEGINKMVQQNQLPSAQAIADTIQVCAKREKERATDYQQLFRLAQQSLDALANGGHDELVSEKRRAAEYEIYNAMLVANATLGDMVSAKKNYDDILRLGQFPDATGYATLLIATTTGAVDEAHDALRILDEVKRHKIKPNIFFYNVVIGKLSRGRKIERVLDVYEEMVQQNIRPNAITYGTLISACTRVGSEEMAKNLFQEMVSASNYHARHGPHNAMIQFYVRQKKDRQAALRYYEDMLQRRLTPTEHTYTLLIEAFACIQPYDLSEANRLIQSLKRSGPVRASESHYGALIHAYGVEHGDVSTAETVFRNMQQAGIVPKGPAYQSLIESFIANNQVSRAVEVRNELLRSGQPSSAYIENTLIRGYSLEKDIRSAENVFEAMMDPYDAQQNKNAKSKNLIVKEPSTYQSMVTAYLENGMVDRAQETLRRMKGQHYPDLVIKPVEEAIHAATAASTASSKGHRNSIRGGLENKA</sequence>
<evidence type="ECO:0000259" key="4">
    <source>
        <dbReference type="Pfam" id="PF17177"/>
    </source>
</evidence>
<feature type="compositionally biased region" description="Low complexity" evidence="3">
    <location>
        <begin position="44"/>
        <end position="53"/>
    </location>
</feature>
<dbReference type="InterPro" id="IPR011990">
    <property type="entry name" value="TPR-like_helical_dom_sf"/>
</dbReference>
<dbReference type="PROSITE" id="PS51375">
    <property type="entry name" value="PPR"/>
    <property type="match status" value="4"/>
</dbReference>
<feature type="region of interest" description="Disordered" evidence="3">
    <location>
        <begin position="44"/>
        <end position="85"/>
    </location>
</feature>
<protein>
    <recommendedName>
        <fullName evidence="4">PROP1-like PPR domain-containing protein</fullName>
    </recommendedName>
</protein>
<dbReference type="GO" id="GO:0003729">
    <property type="term" value="F:mRNA binding"/>
    <property type="evidence" value="ECO:0007669"/>
    <property type="project" value="TreeGrafter"/>
</dbReference>
<keyword evidence="1" id="KW-0677">Repeat</keyword>
<dbReference type="EMBL" id="JAAAIP010000087">
    <property type="protein sequence ID" value="KAG0326231.1"/>
    <property type="molecule type" value="Genomic_DNA"/>
</dbReference>
<feature type="domain" description="PROP1-like PPR" evidence="4">
    <location>
        <begin position="700"/>
        <end position="824"/>
    </location>
</feature>
<dbReference type="PANTHER" id="PTHR47934">
    <property type="entry name" value="PENTATRICOPEPTIDE REPEAT-CONTAINING PROTEIN PET309, MITOCHONDRIAL"/>
    <property type="match status" value="1"/>
</dbReference>
<dbReference type="Gene3D" id="1.25.40.10">
    <property type="entry name" value="Tetratricopeptide repeat domain"/>
    <property type="match status" value="2"/>
</dbReference>
<feature type="compositionally biased region" description="Low complexity" evidence="3">
    <location>
        <begin position="369"/>
        <end position="423"/>
    </location>
</feature>
<keyword evidence="6" id="KW-1185">Reference proteome</keyword>
<dbReference type="InterPro" id="IPR002885">
    <property type="entry name" value="PPR_rpt"/>
</dbReference>